<organism evidence="6 7">
    <name type="scientific">Seal parapoxvirus</name>
    <dbReference type="NCBI Taxonomy" id="187984"/>
    <lineage>
        <taxon>Viruses</taxon>
        <taxon>Varidnaviria</taxon>
        <taxon>Bamfordvirae</taxon>
        <taxon>Nucleocytoviricota</taxon>
        <taxon>Pokkesviricetes</taxon>
        <taxon>Chitovirales</taxon>
        <taxon>Poxviridae</taxon>
        <taxon>Chordopoxvirinae</taxon>
        <taxon>Parapoxvirus</taxon>
        <taxon>Parapoxvirus sealpox</taxon>
        <taxon>Grey sealpox virus</taxon>
    </lineage>
</organism>
<evidence type="ECO:0000256" key="1">
    <source>
        <dbReference type="ARBA" id="ARBA00004307"/>
    </source>
</evidence>
<evidence type="ECO:0000256" key="3">
    <source>
        <dbReference type="ARBA" id="ARBA00022562"/>
    </source>
</evidence>
<dbReference type="GO" id="GO:0044196">
    <property type="term" value="C:host cell nucleolus"/>
    <property type="evidence" value="ECO:0007669"/>
    <property type="project" value="UniProtKB-SubCell"/>
</dbReference>
<dbReference type="InterPro" id="IPR006798">
    <property type="entry name" value="Poxvirus_F16"/>
</dbReference>
<evidence type="ECO:0000313" key="7">
    <source>
        <dbReference type="Proteomes" id="UP000202998"/>
    </source>
</evidence>
<accession>A0A1Z4CGB7</accession>
<gene>
    <name evidence="6" type="ORF">SePPVgORF009</name>
</gene>
<proteinExistence type="inferred from homology"/>
<sequence length="262" mass="29307">MEAAAHSHEKSAMVLTTSHLESLSNVVRQEEMCRHFCFKSGLSPALTVRVPGSVSVDAISSDTWNLARSHGVRHVVFFKASAVEWRVAELFAELGEKLGGVDCLWFVADGFLYDDSPSPFKPVDGMETMIRCVLCDVMRECGGVLVPGAPSVASQCLMDRYLLPFGSLLAMFNYFSAPQFSRLFSGSLEHSRTCAAGEKTPRKSVRRSLLHGYVDTLMYQQAAADARRERERERRRHERDNVLAVCRSLHRMRVADDSDEDV</sequence>
<name>A0A1Z4CGB7_9POXV</name>
<dbReference type="OrthoDB" id="15121at10239"/>
<evidence type="ECO:0000256" key="2">
    <source>
        <dbReference type="ARBA" id="ARBA00022518"/>
    </source>
</evidence>
<comment type="subcellular location">
    <subcellularLocation>
        <location evidence="1">Host nucleus</location>
        <location evidence="1">Host nucleolus</location>
    </subcellularLocation>
</comment>
<comment type="similarity">
    <text evidence="4">Belongs to the orthopoxvirus OPG058 family.</text>
</comment>
<evidence type="ECO:0000256" key="4">
    <source>
        <dbReference type="ARBA" id="ARBA00034705"/>
    </source>
</evidence>
<keyword evidence="7" id="KW-1185">Reference proteome</keyword>
<reference evidence="6 7" key="1">
    <citation type="journal article" date="2017" name="Sci. Rep.">
        <title>Recovery of the first full-length genome sequence of a parapoxvirus directly from a clinical sample.</title>
        <authorList>
            <person name="Gunther T."/>
            <person name="Haas L."/>
            <person name="Alawi M."/>
            <person name="Wohlsein P."/>
            <person name="Marks J."/>
            <person name="Grundhoff A."/>
            <person name="Becher P."/>
            <person name="Fischer N."/>
        </authorList>
    </citation>
    <scope>NUCLEOTIDE SEQUENCE [LARGE SCALE GENOMIC DNA]</scope>
    <source>
        <strain evidence="6">AFK76s1</strain>
    </source>
</reference>
<evidence type="ECO:0000313" key="6">
    <source>
        <dbReference type="EMBL" id="ASF89962.1"/>
    </source>
</evidence>
<dbReference type="Proteomes" id="UP000202998">
    <property type="component" value="Segment"/>
</dbReference>
<dbReference type="EMBL" id="KY382358">
    <property type="protein sequence ID" value="ASF89962.1"/>
    <property type="molecule type" value="Genomic_DNA"/>
</dbReference>
<evidence type="ECO:0000256" key="5">
    <source>
        <dbReference type="ARBA" id="ARBA00034820"/>
    </source>
</evidence>
<dbReference type="Pfam" id="PF04708">
    <property type="entry name" value="Pox_F16"/>
    <property type="match status" value="1"/>
</dbReference>
<keyword evidence="2" id="KW-0244">Early protein</keyword>
<keyword evidence="3" id="KW-1048">Host nucleus</keyword>
<protein>
    <recommendedName>
        <fullName evidence="5">Protein OPG061</fullName>
    </recommendedName>
</protein>